<feature type="region of interest" description="Disordered" evidence="1">
    <location>
        <begin position="221"/>
        <end position="242"/>
    </location>
</feature>
<gene>
    <name evidence="2" type="ORF">CSUB01_12348</name>
</gene>
<name>A0A066XBM7_COLSU</name>
<comment type="caution">
    <text evidence="2">The sequence shown here is derived from an EMBL/GenBank/DDBJ whole genome shotgun (WGS) entry which is preliminary data.</text>
</comment>
<evidence type="ECO:0000313" key="2">
    <source>
        <dbReference type="EMBL" id="KDN66578.1"/>
    </source>
</evidence>
<dbReference type="Proteomes" id="UP000027238">
    <property type="component" value="Unassembled WGS sequence"/>
</dbReference>
<feature type="compositionally biased region" description="Basic and acidic residues" evidence="1">
    <location>
        <begin position="221"/>
        <end position="233"/>
    </location>
</feature>
<dbReference type="EMBL" id="JMSE01000924">
    <property type="protein sequence ID" value="KDN66578.1"/>
    <property type="molecule type" value="Genomic_DNA"/>
</dbReference>
<dbReference type="AlphaFoldDB" id="A0A066XBM7"/>
<keyword evidence="3" id="KW-1185">Reference proteome</keyword>
<protein>
    <submittedName>
        <fullName evidence="2">Uncharacterized protein</fullName>
    </submittedName>
</protein>
<sequence length="242" mass="28309">VDNGVWVESHRRKIAPYIYEAIEADEIHVWTEQEIERIVKTSERFKARIANPEVVDIMMDRLVLLLLRPNIKSEFEGDEVYSARIAELCRITFESIARDHLGKSKREILDLLIKKVTQLHYAEEYPGDDKQYWVDRKYNGNHSRYLRLKTDPPRGDLRNRESTVDFEGAKDKHKLEDGDGPFDGDTFFISIAFYSKDSINSQKVFTQLRNQATLHVITKDDPREEETAKEKPATNKVFTFDD</sequence>
<feature type="non-terminal residue" evidence="2">
    <location>
        <position position="1"/>
    </location>
</feature>
<evidence type="ECO:0000313" key="3">
    <source>
        <dbReference type="Proteomes" id="UP000027238"/>
    </source>
</evidence>
<proteinExistence type="predicted"/>
<accession>A0A066XBM7</accession>
<evidence type="ECO:0000256" key="1">
    <source>
        <dbReference type="SAM" id="MobiDB-lite"/>
    </source>
</evidence>
<dbReference type="HOGENOM" id="CLU_1149535_0_0_1"/>
<organism evidence="2 3">
    <name type="scientific">Colletotrichum sublineola</name>
    <name type="common">Sorghum anthracnose fungus</name>
    <dbReference type="NCBI Taxonomy" id="1173701"/>
    <lineage>
        <taxon>Eukaryota</taxon>
        <taxon>Fungi</taxon>
        <taxon>Dikarya</taxon>
        <taxon>Ascomycota</taxon>
        <taxon>Pezizomycotina</taxon>
        <taxon>Sordariomycetes</taxon>
        <taxon>Hypocreomycetidae</taxon>
        <taxon>Glomerellales</taxon>
        <taxon>Glomerellaceae</taxon>
        <taxon>Colletotrichum</taxon>
        <taxon>Colletotrichum graminicola species complex</taxon>
    </lineage>
</organism>
<reference evidence="3" key="1">
    <citation type="journal article" date="2014" name="Genome Announc.">
        <title>Draft genome sequence of Colletotrichum sublineola, a destructive pathogen of cultivated sorghum.</title>
        <authorList>
            <person name="Baroncelli R."/>
            <person name="Sanz-Martin J.M."/>
            <person name="Rech G.E."/>
            <person name="Sukno S.A."/>
            <person name="Thon M.R."/>
        </authorList>
    </citation>
    <scope>NUCLEOTIDE SEQUENCE [LARGE SCALE GENOMIC DNA]</scope>
    <source>
        <strain evidence="3">TX430BB</strain>
    </source>
</reference>